<keyword evidence="6 14" id="KW-0004">4Fe-4S</keyword>
<dbReference type="EC" id="1.2.7.8" evidence="3 14"/>
<evidence type="ECO:0000259" key="16">
    <source>
        <dbReference type="PROSITE" id="PS51379"/>
    </source>
</evidence>
<dbReference type="EMBL" id="LYVF01000192">
    <property type="protein sequence ID" value="OAT79748.1"/>
    <property type="molecule type" value="Genomic_DNA"/>
</dbReference>
<protein>
    <recommendedName>
        <fullName evidence="4 14">Indolepyruvate oxidoreductase subunit IorA</fullName>
        <shortName evidence="14">IOR</shortName>
        <ecNumber evidence="3 14">1.2.7.8</ecNumber>
    </recommendedName>
    <alternativeName>
        <fullName evidence="12 14">Indolepyruvate ferredoxin oxidoreductase subunit alpha</fullName>
    </alternativeName>
</protein>
<organism evidence="17 18">
    <name type="scientific">Desulfotomaculum copahuensis</name>
    <dbReference type="NCBI Taxonomy" id="1838280"/>
    <lineage>
        <taxon>Bacteria</taxon>
        <taxon>Bacillati</taxon>
        <taxon>Bacillota</taxon>
        <taxon>Clostridia</taxon>
        <taxon>Eubacteriales</taxon>
        <taxon>Desulfotomaculaceae</taxon>
        <taxon>Desulfotomaculum</taxon>
    </lineage>
</organism>
<feature type="binding site" evidence="15">
    <location>
        <position position="568"/>
    </location>
    <ligand>
        <name>[4Fe-4S] cluster</name>
        <dbReference type="ChEBI" id="CHEBI:49883"/>
        <label>2</label>
    </ligand>
</feature>
<evidence type="ECO:0000313" key="17">
    <source>
        <dbReference type="EMBL" id="OAT79748.1"/>
    </source>
</evidence>
<evidence type="ECO:0000256" key="13">
    <source>
        <dbReference type="ARBA" id="ARBA00048332"/>
    </source>
</evidence>
<evidence type="ECO:0000256" key="14">
    <source>
        <dbReference type="PIRNR" id="PIRNR006439"/>
    </source>
</evidence>
<evidence type="ECO:0000256" key="6">
    <source>
        <dbReference type="ARBA" id="ARBA00022485"/>
    </source>
</evidence>
<keyword evidence="10 14" id="KW-0408">Iron</keyword>
<dbReference type="SUPFAM" id="SSF52922">
    <property type="entry name" value="TK C-terminal domain-like"/>
    <property type="match status" value="1"/>
</dbReference>
<feature type="binding site" evidence="15">
    <location>
        <position position="543"/>
    </location>
    <ligand>
        <name>[4Fe-4S] cluster</name>
        <dbReference type="ChEBI" id="CHEBI:49883"/>
        <label>1</label>
    </ligand>
</feature>
<keyword evidence="7 14" id="KW-0479">Metal-binding</keyword>
<dbReference type="PANTHER" id="PTHR43710">
    <property type="entry name" value="2-HYDROXYACYL-COA LYASE"/>
    <property type="match status" value="1"/>
</dbReference>
<proteinExistence type="predicted"/>
<feature type="binding site" evidence="15">
    <location>
        <position position="578"/>
    </location>
    <ligand>
        <name>[4Fe-4S] cluster</name>
        <dbReference type="ChEBI" id="CHEBI:49883"/>
        <label>1</label>
    </ligand>
</feature>
<dbReference type="CDD" id="cd02008">
    <property type="entry name" value="TPP_IOR_alpha"/>
    <property type="match status" value="1"/>
</dbReference>
<dbReference type="GO" id="GO:0046872">
    <property type="term" value="F:metal ion binding"/>
    <property type="evidence" value="ECO:0007669"/>
    <property type="project" value="UniProtKB-UniRule"/>
</dbReference>
<feature type="binding site" evidence="15">
    <location>
        <position position="540"/>
    </location>
    <ligand>
        <name>[4Fe-4S] cluster</name>
        <dbReference type="ChEBI" id="CHEBI:49883"/>
        <label>1</label>
    </ligand>
</feature>
<keyword evidence="18" id="KW-1185">Reference proteome</keyword>
<dbReference type="Gene3D" id="3.40.50.970">
    <property type="match status" value="2"/>
</dbReference>
<comment type="subunit">
    <text evidence="2">Heterodimer of the IorA and IorB subunits.</text>
</comment>
<dbReference type="RefSeq" id="WP_066670818.1">
    <property type="nucleotide sequence ID" value="NZ_LYVF01000192.1"/>
</dbReference>
<dbReference type="Pfam" id="PF13237">
    <property type="entry name" value="Fer4_10"/>
    <property type="match status" value="1"/>
</dbReference>
<comment type="catalytic activity">
    <reaction evidence="13 14">
        <text>indole-3-pyruvate + 2 oxidized [2Fe-2S]-[ferredoxin] + CoA = (indol-3-yl)acetyl-CoA + 2 reduced [2Fe-2S]-[ferredoxin] + CO2 + H(+)</text>
        <dbReference type="Rhea" id="RHEA:12645"/>
        <dbReference type="Rhea" id="RHEA-COMP:10000"/>
        <dbReference type="Rhea" id="RHEA-COMP:10001"/>
        <dbReference type="ChEBI" id="CHEBI:15378"/>
        <dbReference type="ChEBI" id="CHEBI:16526"/>
        <dbReference type="ChEBI" id="CHEBI:17640"/>
        <dbReference type="ChEBI" id="CHEBI:33737"/>
        <dbReference type="ChEBI" id="CHEBI:33738"/>
        <dbReference type="ChEBI" id="CHEBI:57271"/>
        <dbReference type="ChEBI" id="CHEBI:57287"/>
        <dbReference type="EC" id="1.2.7.8"/>
    </reaction>
</comment>
<dbReference type="Proteomes" id="UP000078532">
    <property type="component" value="Unassembled WGS sequence"/>
</dbReference>
<dbReference type="SUPFAM" id="SSF54862">
    <property type="entry name" value="4Fe-4S ferredoxins"/>
    <property type="match status" value="1"/>
</dbReference>
<dbReference type="InterPro" id="IPR045025">
    <property type="entry name" value="HACL1-like"/>
</dbReference>
<evidence type="ECO:0000256" key="8">
    <source>
        <dbReference type="ARBA" id="ARBA00022982"/>
    </source>
</evidence>
<keyword evidence="9 14" id="KW-0560">Oxidoreductase</keyword>
<accession>A0A1B7LB93</accession>
<dbReference type="InterPro" id="IPR029061">
    <property type="entry name" value="THDP-binding"/>
</dbReference>
<dbReference type="GO" id="GO:0051539">
    <property type="term" value="F:4 iron, 4 sulfur cluster binding"/>
    <property type="evidence" value="ECO:0007669"/>
    <property type="project" value="UniProtKB-UniRule"/>
</dbReference>
<gene>
    <name evidence="17" type="ORF">A6M21_14935</name>
</gene>
<name>A0A1B7LB93_9FIRM</name>
<feature type="binding site" evidence="15">
    <location>
        <position position="571"/>
    </location>
    <ligand>
        <name>[4Fe-4S] cluster</name>
        <dbReference type="ChEBI" id="CHEBI:49883"/>
        <label>2</label>
    </ligand>
</feature>
<dbReference type="AlphaFoldDB" id="A0A1B7LB93"/>
<dbReference type="PANTHER" id="PTHR43710:SF5">
    <property type="entry name" value="INDOLEPYRUVATE FERREDOXIN OXIDOREDUCTASE ALPHA SUBUNIT"/>
    <property type="match status" value="1"/>
</dbReference>
<keyword evidence="8 14" id="KW-0249">Electron transport</keyword>
<dbReference type="InterPro" id="IPR011766">
    <property type="entry name" value="TPP_enzyme_TPP-bd"/>
</dbReference>
<dbReference type="InterPro" id="IPR017721">
    <property type="entry name" value="IorA"/>
</dbReference>
<keyword evidence="5 14" id="KW-0813">Transport</keyword>
<feature type="domain" description="4Fe-4S ferredoxin-type" evidence="16">
    <location>
        <begin position="531"/>
        <end position="556"/>
    </location>
</feature>
<evidence type="ECO:0000256" key="1">
    <source>
        <dbReference type="ARBA" id="ARBA00002995"/>
    </source>
</evidence>
<evidence type="ECO:0000256" key="3">
    <source>
        <dbReference type="ARBA" id="ARBA00012812"/>
    </source>
</evidence>
<evidence type="ECO:0000256" key="5">
    <source>
        <dbReference type="ARBA" id="ARBA00022448"/>
    </source>
</evidence>
<keyword evidence="11 14" id="KW-0411">Iron-sulfur</keyword>
<dbReference type="Pfam" id="PF01855">
    <property type="entry name" value="POR_N"/>
    <property type="match status" value="1"/>
</dbReference>
<dbReference type="Gene3D" id="3.30.70.20">
    <property type="match status" value="1"/>
</dbReference>
<dbReference type="InterPro" id="IPR002880">
    <property type="entry name" value="Pyrv_Fd/Flavodoxin_OxRdtase_N"/>
</dbReference>
<dbReference type="PIRSF" id="PIRSF006439">
    <property type="entry name" value="Indolepyruvate_ferr_oxidored"/>
    <property type="match status" value="1"/>
</dbReference>
<feature type="binding site" evidence="15">
    <location>
        <position position="574"/>
    </location>
    <ligand>
        <name>[4Fe-4S] cluster</name>
        <dbReference type="ChEBI" id="CHEBI:49883"/>
        <label>2</label>
    </ligand>
</feature>
<dbReference type="InterPro" id="IPR017896">
    <property type="entry name" value="4Fe4S_Fe-S-bd"/>
</dbReference>
<dbReference type="InterPro" id="IPR009014">
    <property type="entry name" value="Transketo_C/PFOR_II"/>
</dbReference>
<evidence type="ECO:0000256" key="7">
    <source>
        <dbReference type="ARBA" id="ARBA00022723"/>
    </source>
</evidence>
<evidence type="ECO:0000256" key="12">
    <source>
        <dbReference type="ARBA" id="ARBA00030514"/>
    </source>
</evidence>
<feature type="domain" description="4Fe-4S ferredoxin-type" evidence="16">
    <location>
        <begin position="559"/>
        <end position="588"/>
    </location>
</feature>
<dbReference type="FunFam" id="3.40.50.970:FF:000039">
    <property type="entry name" value="Indolepyruvate oxidoreductase subunit IorA"/>
    <property type="match status" value="1"/>
</dbReference>
<reference evidence="17 18" key="1">
    <citation type="submission" date="2016-04" db="EMBL/GenBank/DDBJ databases">
        <authorList>
            <person name="Evans L.H."/>
            <person name="Alamgir A."/>
            <person name="Owens N."/>
            <person name="Weber N.D."/>
            <person name="Virtaneva K."/>
            <person name="Barbian K."/>
            <person name="Babar A."/>
            <person name="Rosenke K."/>
        </authorList>
    </citation>
    <scope>NUCLEOTIDE SEQUENCE [LARGE SCALE GENOMIC DNA]</scope>
    <source>
        <strain evidence="17 18">LMa1</strain>
    </source>
</reference>
<evidence type="ECO:0000256" key="4">
    <source>
        <dbReference type="ARBA" id="ARBA00017710"/>
    </source>
</evidence>
<evidence type="ECO:0000256" key="9">
    <source>
        <dbReference type="ARBA" id="ARBA00023002"/>
    </source>
</evidence>
<dbReference type="PROSITE" id="PS51379">
    <property type="entry name" value="4FE4S_FER_2"/>
    <property type="match status" value="2"/>
</dbReference>
<dbReference type="GO" id="GO:0043805">
    <property type="term" value="F:indolepyruvate ferredoxin oxidoreductase activity"/>
    <property type="evidence" value="ECO:0007669"/>
    <property type="project" value="UniProtKB-UniRule"/>
</dbReference>
<sequence>MTVELLTGNEAIARGAWENGVTVGVGYPGTPSTEILENFARYEGIHAEWAPNEKVALEVGIGASLAGARVLVAMKHVGVNVAADPLMTAAYTGVNGGLVLVSADDPGMHSSQNEQDNRFFARFARIPMLEPADSAEARDMAGLALEISEQFDLPVMLRTTTRVAHSWSFVQLRERVPAVLKEYRKDPQKWLMVPAYGRLRRRALQERLEKMQAYAENTPVNRILPGNGDVGVITSGISYQYVQEVLPGAPVLKLGLTFPLPAGLIRRFAAGVKRILVVEELDPYLEEYIRGLGLSVAGKEFFPASGEFNPALVRRGFAAAGVIAPAAPVTQTAGAPEEALPAAPGRPPVLCPGCPHRGVFYTLHKLKLLVTGDIGCYTLGGLPPLAGMDSCVCMGASIGMAHGAEMADEQRRGRTVAVIGDSTFLHSGITGLLNMVYNGGNGVVLILDNRTTAMTGHQDHPATGKNLMGQPAPAVDLEMLVRALGVGRVAVVDPLDLAAVTETINTELAAAGPSVIIARRPCALLKKESRPPVQVDTAVCTGCKSCLQLSCPAIAVAGKTAAVDPVACTGCGLCVQVCKFGALKTRPEGGEADA</sequence>
<feature type="binding site" evidence="15">
    <location>
        <position position="546"/>
    </location>
    <ligand>
        <name>[4Fe-4S] cluster</name>
        <dbReference type="ChEBI" id="CHEBI:49883"/>
        <label>1</label>
    </ligand>
</feature>
<dbReference type="CDD" id="cd07034">
    <property type="entry name" value="TPP_PYR_PFOR_IOR-alpha_like"/>
    <property type="match status" value="1"/>
</dbReference>
<comment type="caution">
    <text evidence="17">The sequence shown here is derived from an EMBL/GenBank/DDBJ whole genome shotgun (WGS) entry which is preliminary data.</text>
</comment>
<evidence type="ECO:0000256" key="11">
    <source>
        <dbReference type="ARBA" id="ARBA00023014"/>
    </source>
</evidence>
<evidence type="ECO:0000256" key="15">
    <source>
        <dbReference type="PIRSR" id="PIRSR006439-50"/>
    </source>
</evidence>
<dbReference type="NCBIfam" id="TIGR03336">
    <property type="entry name" value="IOR_alpha"/>
    <property type="match status" value="1"/>
</dbReference>
<evidence type="ECO:0000313" key="18">
    <source>
        <dbReference type="Proteomes" id="UP000078532"/>
    </source>
</evidence>
<feature type="binding site" evidence="15">
    <location>
        <position position="551"/>
    </location>
    <ligand>
        <name>[4Fe-4S] cluster</name>
        <dbReference type="ChEBI" id="CHEBI:49883"/>
        <label>2</label>
    </ligand>
</feature>
<dbReference type="GO" id="GO:0030976">
    <property type="term" value="F:thiamine pyrophosphate binding"/>
    <property type="evidence" value="ECO:0007669"/>
    <property type="project" value="InterPro"/>
</dbReference>
<dbReference type="STRING" id="1838280.A6M21_14935"/>
<evidence type="ECO:0000256" key="2">
    <source>
        <dbReference type="ARBA" id="ARBA00011238"/>
    </source>
</evidence>
<evidence type="ECO:0000256" key="10">
    <source>
        <dbReference type="ARBA" id="ARBA00023004"/>
    </source>
</evidence>
<comment type="function">
    <text evidence="1 14">Catalyzes the ferredoxin-dependent oxidative decarboxylation of arylpyruvates.</text>
</comment>
<comment type="cofactor">
    <cofactor evidence="14 15">
        <name>[4Fe-4S] cluster</name>
        <dbReference type="ChEBI" id="CHEBI:49883"/>
    </cofactor>
    <text evidence="14 15">Binds 2 [4Fe-4S] clusters. In this family the first cluster has a non-standard and varying [4Fe-4S] binding motif CX(2)CX(2)CX(4-5)CP.</text>
</comment>
<dbReference type="Pfam" id="PF02775">
    <property type="entry name" value="TPP_enzyme_C"/>
    <property type="match status" value="1"/>
</dbReference>
<keyword evidence="17" id="KW-0670">Pyruvate</keyword>
<dbReference type="SUPFAM" id="SSF52518">
    <property type="entry name" value="Thiamin diphosphate-binding fold (THDP-binding)"/>
    <property type="match status" value="2"/>
</dbReference>